<keyword evidence="2" id="KW-0547">Nucleotide-binding</keyword>
<evidence type="ECO:0000256" key="5">
    <source>
        <dbReference type="ARBA" id="ARBA00022840"/>
    </source>
</evidence>
<dbReference type="CDD" id="cd18808">
    <property type="entry name" value="SF1_C_Upf1"/>
    <property type="match status" value="1"/>
</dbReference>
<dbReference type="Pfam" id="PF13087">
    <property type="entry name" value="AAA_12"/>
    <property type="match status" value="1"/>
</dbReference>
<comment type="similarity">
    <text evidence="1">Belongs to the DNA2/NAM7 helicase family.</text>
</comment>
<dbReference type="PANTHER" id="PTHR43788">
    <property type="entry name" value="DNA2/NAM7 HELICASE FAMILY MEMBER"/>
    <property type="match status" value="1"/>
</dbReference>
<reference evidence="9" key="1">
    <citation type="journal article" date="2019" name="Int. J. Syst. Evol. Microbiol.">
        <title>The Global Catalogue of Microorganisms (GCM) 10K type strain sequencing project: providing services to taxonomists for standard genome sequencing and annotation.</title>
        <authorList>
            <consortium name="The Broad Institute Genomics Platform"/>
            <consortium name="The Broad Institute Genome Sequencing Center for Infectious Disease"/>
            <person name="Wu L."/>
            <person name="Ma J."/>
        </authorList>
    </citation>
    <scope>NUCLEOTIDE SEQUENCE [LARGE SCALE GENOMIC DNA]</scope>
    <source>
        <strain evidence="9">JCM 17979</strain>
    </source>
</reference>
<proteinExistence type="inferred from homology"/>
<dbReference type="InterPro" id="IPR011009">
    <property type="entry name" value="Kinase-like_dom_sf"/>
</dbReference>
<name>A0ABP9ASY0_9PSEU</name>
<evidence type="ECO:0000256" key="1">
    <source>
        <dbReference type="ARBA" id="ARBA00007913"/>
    </source>
</evidence>
<feature type="region of interest" description="Disordered" evidence="6">
    <location>
        <begin position="1021"/>
        <end position="1042"/>
    </location>
</feature>
<dbReference type="Gene3D" id="1.10.510.10">
    <property type="entry name" value="Transferase(Phosphotransferase) domain 1"/>
    <property type="match status" value="1"/>
</dbReference>
<dbReference type="InterPro" id="IPR027417">
    <property type="entry name" value="P-loop_NTPase"/>
</dbReference>
<comment type="caution">
    <text evidence="8">The sequence shown here is derived from an EMBL/GenBank/DDBJ whole genome shotgun (WGS) entry which is preliminary data.</text>
</comment>
<evidence type="ECO:0000259" key="7">
    <source>
        <dbReference type="PROSITE" id="PS50011"/>
    </source>
</evidence>
<dbReference type="InterPro" id="IPR041677">
    <property type="entry name" value="DNA2/NAM7_AAA_11"/>
</dbReference>
<evidence type="ECO:0000256" key="6">
    <source>
        <dbReference type="SAM" id="MobiDB-lite"/>
    </source>
</evidence>
<feature type="domain" description="Protein kinase" evidence="7">
    <location>
        <begin position="11"/>
        <end position="342"/>
    </location>
</feature>
<keyword evidence="9" id="KW-1185">Reference proteome</keyword>
<dbReference type="Proteomes" id="UP001500928">
    <property type="component" value="Unassembled WGS sequence"/>
</dbReference>
<dbReference type="Pfam" id="PF13086">
    <property type="entry name" value="AAA_11"/>
    <property type="match status" value="1"/>
</dbReference>
<dbReference type="PANTHER" id="PTHR43788:SF8">
    <property type="entry name" value="DNA-BINDING PROTEIN SMUBP-2"/>
    <property type="match status" value="1"/>
</dbReference>
<protein>
    <recommendedName>
        <fullName evidence="7">Protein kinase domain-containing protein</fullName>
    </recommendedName>
</protein>
<dbReference type="SUPFAM" id="SSF56112">
    <property type="entry name" value="Protein kinase-like (PK-like)"/>
    <property type="match status" value="1"/>
</dbReference>
<evidence type="ECO:0000313" key="8">
    <source>
        <dbReference type="EMBL" id="GAA4785796.1"/>
    </source>
</evidence>
<dbReference type="InterPro" id="IPR000719">
    <property type="entry name" value="Prot_kinase_dom"/>
</dbReference>
<sequence>MSIAAVAALVERFLVDPATAEFGPYELLADDDEERPIEELLAGRCYHLRMIDVREERTVDVQVFLGIGDIGGLLWEQDIRALLRMSGSRHPALPEVLDGGYRSADDTATIGHDVAGMAFVATRGSDRTAAAAAERRWLREHPREALRRFRSLADGLAVLRGLGLAHRNLCPRAIDVHADHSLRLARFELSALVDDIFRATLDSSVRADGLRGLFLGDTSGLRYAPPERVAFALAVDADNDLIESDHSDVFSLAAVVWEWLLGEFPDDVLPGPVDGLLDAERAAHLHQEYLAFHRYLRDTVGRADSIPPDLAQILVRMLDRDPDRRPTADDVVNLLSAGYDRILATWEDRTSDRAHMVVFMPTESAETIFRWGLISEHPATADGRDELAAFITSDLRGAMMTYAPDGADPFVRGGDRGLKRAATQLLRGQEVLWFCDLYRPRDRDNNLLAPVETALIIKYAVQQSQPWVERRLRDLDWLGTRAVPEVDLVADDIDHRAMVRKLRDRPHWGSLIESTAPVDDSSPHELQYRRAIDWLLDYQDVELRARQYPFVCMEGTERGDVVVRFDADRDQDVVVTSPLFVKFAATPALRPEFGDFFERLENDDGGMDVDVIEDRSGRPGSRRAVAEAQVVRRDGPDRVVLRRKPGSAPVPEKGWLRSRDDRGTAVALDRQRDAAYELFRFRTLTSQLRNPRTIRTFEHHWADAGADLAGDGGDAVREMLVCEPFAAIQGPPGTGKTRVAATAIAAYLDRHPTARVLVSAQSNYALDNLAAGVLRAIGATDTNGRPTDEGHSHVSPIPLRVVSRAVGALDRVADDVEQWTRSPLADRQQSRLHRHVDGVLHDRERRLSEGLRSVLKDWQELLAPGGESVLPELSDRLHRGANLIFATCATSTPDLLFPNAAVVFDWVVVEEAAKAWPTELAIPLVRGLRWTLIGDHFQLPAHRRTDVERFLDSCIADPHEGIALVGEERDRYLAALDLFGSLFTEDRTASRNPPPLKRMATQFRMRKPIGDLVSRVFYPLEPQPTGEGRPTDGLPAGGLETFWDPDPDRRIPPIRLRSPRELDGESLVWLDTAGIASCRDHTRWYNAGEAAIVVQLLQRLQPFPRPQEDGYGDSPLAILSPYLEQKRLLSGNSLAAPHLSTIHAFQGREADMVIVSLVRDTARGHVEGAPSAQASLGHLTQQELINVMFSRARRQLVIVGRFDHYASVGDQDGFWPKVCRAVQMYGTVLSARELFGDLPPLVVAPREAVEERAAARASS</sequence>
<evidence type="ECO:0000256" key="3">
    <source>
        <dbReference type="ARBA" id="ARBA00022801"/>
    </source>
</evidence>
<evidence type="ECO:0000256" key="4">
    <source>
        <dbReference type="ARBA" id="ARBA00022806"/>
    </source>
</evidence>
<evidence type="ECO:0000256" key="2">
    <source>
        <dbReference type="ARBA" id="ARBA00022741"/>
    </source>
</evidence>
<dbReference type="RefSeq" id="WP_345413610.1">
    <property type="nucleotide sequence ID" value="NZ_BAABHO010000012.1"/>
</dbReference>
<evidence type="ECO:0000313" key="9">
    <source>
        <dbReference type="Proteomes" id="UP001500928"/>
    </source>
</evidence>
<dbReference type="PROSITE" id="PS50011">
    <property type="entry name" value="PROTEIN_KINASE_DOM"/>
    <property type="match status" value="1"/>
</dbReference>
<dbReference type="InterPro" id="IPR041679">
    <property type="entry name" value="DNA2/NAM7-like_C"/>
</dbReference>
<dbReference type="EMBL" id="BAABHO010000012">
    <property type="protein sequence ID" value="GAA4785796.1"/>
    <property type="molecule type" value="Genomic_DNA"/>
</dbReference>
<dbReference type="SUPFAM" id="SSF52540">
    <property type="entry name" value="P-loop containing nucleoside triphosphate hydrolases"/>
    <property type="match status" value="1"/>
</dbReference>
<dbReference type="Gene3D" id="3.40.50.300">
    <property type="entry name" value="P-loop containing nucleotide triphosphate hydrolases"/>
    <property type="match status" value="2"/>
</dbReference>
<organism evidence="8 9">
    <name type="scientific">Actinomycetospora chlora</name>
    <dbReference type="NCBI Taxonomy" id="663608"/>
    <lineage>
        <taxon>Bacteria</taxon>
        <taxon>Bacillati</taxon>
        <taxon>Actinomycetota</taxon>
        <taxon>Actinomycetes</taxon>
        <taxon>Pseudonocardiales</taxon>
        <taxon>Pseudonocardiaceae</taxon>
        <taxon>Actinomycetospora</taxon>
    </lineage>
</organism>
<keyword evidence="3" id="KW-0378">Hydrolase</keyword>
<keyword evidence="4" id="KW-0347">Helicase</keyword>
<keyword evidence="5" id="KW-0067">ATP-binding</keyword>
<dbReference type="InterPro" id="IPR050534">
    <property type="entry name" value="Coronavir_polyprotein_1ab"/>
</dbReference>
<accession>A0ABP9ASY0</accession>
<dbReference type="InterPro" id="IPR047187">
    <property type="entry name" value="SF1_C_Upf1"/>
</dbReference>
<gene>
    <name evidence="8" type="ORF">GCM10023200_19710</name>
</gene>